<gene>
    <name evidence="4" type="ORF">RIMI_LOCUS23225328</name>
</gene>
<accession>A0ABN9MP67</accession>
<dbReference type="InterPro" id="IPR000477">
    <property type="entry name" value="RT_dom"/>
</dbReference>
<comment type="caution">
    <text evidence="4">The sequence shown here is derived from an EMBL/GenBank/DDBJ whole genome shotgun (WGS) entry which is preliminary data.</text>
</comment>
<dbReference type="PROSITE" id="PS50878">
    <property type="entry name" value="RT_POL"/>
    <property type="match status" value="1"/>
</dbReference>
<dbReference type="Pfam" id="PF00078">
    <property type="entry name" value="RVT_1"/>
    <property type="match status" value="1"/>
</dbReference>
<feature type="compositionally biased region" description="Low complexity" evidence="1">
    <location>
        <begin position="182"/>
        <end position="198"/>
    </location>
</feature>
<feature type="domain" description="GIY-YIG" evidence="2">
    <location>
        <begin position="803"/>
        <end position="883"/>
    </location>
</feature>
<name>A0ABN9MP67_9NEOB</name>
<feature type="region of interest" description="Disordered" evidence="1">
    <location>
        <begin position="170"/>
        <end position="239"/>
    </location>
</feature>
<dbReference type="Proteomes" id="UP001176940">
    <property type="component" value="Unassembled WGS sequence"/>
</dbReference>
<dbReference type="EMBL" id="CAUEEQ010079432">
    <property type="protein sequence ID" value="CAJ0968598.1"/>
    <property type="molecule type" value="Genomic_DNA"/>
</dbReference>
<feature type="compositionally biased region" description="Basic and acidic residues" evidence="1">
    <location>
        <begin position="862"/>
        <end position="961"/>
    </location>
</feature>
<dbReference type="PANTHER" id="PTHR21301">
    <property type="entry name" value="REVERSE TRANSCRIPTASE"/>
    <property type="match status" value="1"/>
</dbReference>
<evidence type="ECO:0000256" key="1">
    <source>
        <dbReference type="SAM" id="MobiDB-lite"/>
    </source>
</evidence>
<feature type="region of interest" description="Disordered" evidence="1">
    <location>
        <begin position="862"/>
        <end position="981"/>
    </location>
</feature>
<dbReference type="InterPro" id="IPR000305">
    <property type="entry name" value="GIY-YIG_endonuc"/>
</dbReference>
<feature type="domain" description="Reverse transcriptase" evidence="3">
    <location>
        <begin position="354"/>
        <end position="603"/>
    </location>
</feature>
<evidence type="ECO:0000313" key="5">
    <source>
        <dbReference type="Proteomes" id="UP001176940"/>
    </source>
</evidence>
<reference evidence="4" key="1">
    <citation type="submission" date="2023-07" db="EMBL/GenBank/DDBJ databases">
        <authorList>
            <person name="Stuckert A."/>
        </authorList>
    </citation>
    <scope>NUCLEOTIDE SEQUENCE</scope>
</reference>
<evidence type="ECO:0008006" key="6">
    <source>
        <dbReference type="Google" id="ProtNLM"/>
    </source>
</evidence>
<dbReference type="Pfam" id="PF26215">
    <property type="entry name" value="HTH_animal"/>
    <property type="match status" value="1"/>
</dbReference>
<organism evidence="4 5">
    <name type="scientific">Ranitomeya imitator</name>
    <name type="common">mimic poison frog</name>
    <dbReference type="NCBI Taxonomy" id="111125"/>
    <lineage>
        <taxon>Eukaryota</taxon>
        <taxon>Metazoa</taxon>
        <taxon>Chordata</taxon>
        <taxon>Craniata</taxon>
        <taxon>Vertebrata</taxon>
        <taxon>Euteleostomi</taxon>
        <taxon>Amphibia</taxon>
        <taxon>Batrachia</taxon>
        <taxon>Anura</taxon>
        <taxon>Neobatrachia</taxon>
        <taxon>Hyloidea</taxon>
        <taxon>Dendrobatidae</taxon>
        <taxon>Dendrobatinae</taxon>
        <taxon>Ranitomeya</taxon>
    </lineage>
</organism>
<dbReference type="PANTHER" id="PTHR21301:SF12">
    <property type="match status" value="1"/>
</dbReference>
<dbReference type="PROSITE" id="PS50164">
    <property type="entry name" value="GIY_YIG"/>
    <property type="match status" value="1"/>
</dbReference>
<evidence type="ECO:0000259" key="2">
    <source>
        <dbReference type="PROSITE" id="PS50164"/>
    </source>
</evidence>
<proteinExistence type="predicted"/>
<sequence>MSNPGTMHKITNSSEFLRTPAQDIRSRDYEKERRRLMSYDLHSITLAEYHKLSRIPRGLRCNLHPTLFADRPDYCERYKQILNKCSLDLILLTIETLQTAILETETKVKSIEKQLCSTISNTDWQNLKTKTDKIIEDNRRTLQEKKRNKFFRDSEGYRLERVYKWNEPMNFGQGQGYHSSRRPGSFSSDSSGSSHQGRFLGNRPYGRGNPRQRGGDRQGGPNVNPTDRMVTRSQSSFRPPCTYHAAEAAIGLIQRDIQGLLSKQQKGDFPTRHNITPTEKQAIESLRTNKGIVIKPADKGGAIVIMNHNDYINEIKNQLADTSTYRKLSHDPTPNIKSKINAILDKYLSNNCIDQKTATFLVNPYPTIPVFYVLPKVHKSLTNPPGRPIVASTNSILSPLSIFLEKYLTPFVKKTKSFVLHTGHFISIIKRISALSPQCLLATLDVKSLYTAIKHDLGLNAVKTLLRTSDLGPQAQYLILDLLSIVLRENFFLFGDQFYLQTCGTAMGSNVAPAYANIYMDTFENEYVYNNALFKLHSKCWLRYIDDVFCLWDGPADTFALFVSQINGARPELQFTPNCDTNKIPFLDTLVIKNNQGCLDTDIYTKPTDSNNLLLFSSCHPKSTRESLPRSQFRRVTNIVSNTNLTESRLDDMVQKFRDRDYPDRILQKEKTRALEYLPSRSQSPKQERIPFIHTHHPTMPLIYKTINKHWPLLKEAYPQVAAFQAPTLMCKRRPRNFRDSLVKADIGSLTKQPRQQFLGIQRTGTFPCLGCACCANVIKSSEFTHPHTGKKFNIKGFYTCETNFVVYLVKCPCGLMYVGETIQHVRDRISSHKSTIRLKKTWLPLPHHFVTANHSVSQLRYQKEELREEKEKAEPRAEPQEAEPRVETLEAEPRAETLEAEPRAEMLEAEPRAEMLEAEPRAETLEAEPRVETLEAEPRAETLEAEPRAETLEAEPRAETEPSAETQEAEPDSTAKSGAR</sequence>
<keyword evidence="5" id="KW-1185">Reference proteome</keyword>
<evidence type="ECO:0000313" key="4">
    <source>
        <dbReference type="EMBL" id="CAJ0968598.1"/>
    </source>
</evidence>
<protein>
    <recommendedName>
        <fullName evidence="6">Reverse transcriptase domain-containing protein</fullName>
    </recommendedName>
</protein>
<dbReference type="InterPro" id="IPR058912">
    <property type="entry name" value="HTH_animal"/>
</dbReference>
<evidence type="ECO:0000259" key="3">
    <source>
        <dbReference type="PROSITE" id="PS50878"/>
    </source>
</evidence>